<evidence type="ECO:0000256" key="2">
    <source>
        <dbReference type="SAM" id="SignalP"/>
    </source>
</evidence>
<dbReference type="Pfam" id="PF25973">
    <property type="entry name" value="BSH_CzcB"/>
    <property type="match status" value="1"/>
</dbReference>
<dbReference type="GO" id="GO:1990281">
    <property type="term" value="C:efflux pump complex"/>
    <property type="evidence" value="ECO:0007669"/>
    <property type="project" value="TreeGrafter"/>
</dbReference>
<keyword evidence="6" id="KW-1185">Reference proteome</keyword>
<dbReference type="InterPro" id="IPR006143">
    <property type="entry name" value="RND_pump_MFP"/>
</dbReference>
<keyword evidence="2" id="KW-0732">Signal</keyword>
<dbReference type="InterPro" id="IPR058647">
    <property type="entry name" value="BSH_CzcB-like"/>
</dbReference>
<feature type="chain" id="PRO_5007506752" evidence="2">
    <location>
        <begin position="24"/>
        <end position="328"/>
    </location>
</feature>
<feature type="signal peptide" evidence="2">
    <location>
        <begin position="1"/>
        <end position="23"/>
    </location>
</feature>
<dbReference type="PANTHER" id="PTHR30469:SF38">
    <property type="entry name" value="HLYD FAMILY SECRETION PROTEIN"/>
    <property type="match status" value="1"/>
</dbReference>
<dbReference type="Gene3D" id="1.10.287.470">
    <property type="entry name" value="Helix hairpin bin"/>
    <property type="match status" value="1"/>
</dbReference>
<evidence type="ECO:0000313" key="5">
    <source>
        <dbReference type="EMBL" id="AMW05292.1"/>
    </source>
</evidence>
<sequence length="328" mass="34895">MTRVNLPPATALLIALLTGTACSGTPDAKAAQQRASGTSTTGRFAAVESTTVSEPLRLPSQLYVERDAVLSTRTDGVLRALTVNLGASVRAGQIMGSVDDEAQRLAQARATVALDRATKLAWRAREMRTSQNIPESEAEDAEFALREADVAKREADLALERTAIKAPFDGVVSARYVQPGRLLAANDTVLRITARGPYLARVRIPEHDADGLKLGRVLGVQVGEQTRGRGRVVRIAPDIDAASGTREVIVEVDARGTALMSGRAVVVELPRASRPVLTVPAAAISADGYVVVQQDGRAVMRPIVAGNRFDDRVEVRAGLVAGERVRLP</sequence>
<dbReference type="Pfam" id="PF25967">
    <property type="entry name" value="RND-MFP_C"/>
    <property type="match status" value="1"/>
</dbReference>
<organism evidence="5 6">
    <name type="scientific">Gemmatimonas phototrophica</name>
    <dbReference type="NCBI Taxonomy" id="1379270"/>
    <lineage>
        <taxon>Bacteria</taxon>
        <taxon>Pseudomonadati</taxon>
        <taxon>Gemmatimonadota</taxon>
        <taxon>Gemmatimonadia</taxon>
        <taxon>Gemmatimonadales</taxon>
        <taxon>Gemmatimonadaceae</taxon>
        <taxon>Gemmatimonas</taxon>
    </lineage>
</organism>
<protein>
    <submittedName>
        <fullName evidence="5">Uncharacterized protein</fullName>
    </submittedName>
</protein>
<dbReference type="RefSeq" id="WP_026849607.1">
    <property type="nucleotide sequence ID" value="NZ_CP011454.1"/>
</dbReference>
<reference evidence="5 6" key="2">
    <citation type="journal article" date="2016" name="Environ. Microbiol. Rep.">
        <title>Metagenomic evidence for the presence of phototrophic Gemmatimonadetes bacteria in diverse environments.</title>
        <authorList>
            <person name="Zeng Y."/>
            <person name="Baumbach J."/>
            <person name="Barbosa E.G."/>
            <person name="Azevedo V."/>
            <person name="Zhang C."/>
            <person name="Koblizek M."/>
        </authorList>
    </citation>
    <scope>NUCLEOTIDE SEQUENCE [LARGE SCALE GENOMIC DNA]</scope>
    <source>
        <strain evidence="5 6">AP64</strain>
    </source>
</reference>
<dbReference type="Proteomes" id="UP000076404">
    <property type="component" value="Chromosome"/>
</dbReference>
<comment type="similarity">
    <text evidence="1">Belongs to the membrane fusion protein (MFP) (TC 8.A.1) family.</text>
</comment>
<dbReference type="Gene3D" id="2.40.30.170">
    <property type="match status" value="1"/>
</dbReference>
<reference evidence="5 6" key="1">
    <citation type="journal article" date="2014" name="Proc. Natl. Acad. Sci. U.S.A.">
        <title>Functional type 2 photosynthetic reaction centers found in the rare bacterial phylum Gemmatimonadetes.</title>
        <authorList>
            <person name="Zeng Y."/>
            <person name="Feng F."/>
            <person name="Medova H."/>
            <person name="Dean J."/>
            <person name="Koblizek M."/>
        </authorList>
    </citation>
    <scope>NUCLEOTIDE SEQUENCE [LARGE SCALE GENOMIC DNA]</scope>
    <source>
        <strain evidence="5 6">AP64</strain>
    </source>
</reference>
<dbReference type="InterPro" id="IPR058627">
    <property type="entry name" value="MdtA-like_C"/>
</dbReference>
<accession>A0A143BL87</accession>
<name>A0A143BL87_9BACT</name>
<dbReference type="PROSITE" id="PS51257">
    <property type="entry name" value="PROKAR_LIPOPROTEIN"/>
    <property type="match status" value="1"/>
</dbReference>
<evidence type="ECO:0000313" key="6">
    <source>
        <dbReference type="Proteomes" id="UP000076404"/>
    </source>
</evidence>
<gene>
    <name evidence="5" type="ORF">GEMMAAP_11735</name>
</gene>
<dbReference type="KEGG" id="gph:GEMMAAP_11735"/>
<dbReference type="EMBL" id="CP011454">
    <property type="protein sequence ID" value="AMW05292.1"/>
    <property type="molecule type" value="Genomic_DNA"/>
</dbReference>
<dbReference type="AlphaFoldDB" id="A0A143BL87"/>
<dbReference type="PANTHER" id="PTHR30469">
    <property type="entry name" value="MULTIDRUG RESISTANCE PROTEIN MDTA"/>
    <property type="match status" value="1"/>
</dbReference>
<dbReference type="OrthoDB" id="9806939at2"/>
<evidence type="ECO:0000259" key="4">
    <source>
        <dbReference type="Pfam" id="PF25973"/>
    </source>
</evidence>
<proteinExistence type="inferred from homology"/>
<dbReference type="STRING" id="1379270.GEMMAAP_11735"/>
<evidence type="ECO:0000259" key="3">
    <source>
        <dbReference type="Pfam" id="PF25967"/>
    </source>
</evidence>
<feature type="domain" description="Multidrug resistance protein MdtA-like C-terminal permuted SH3" evidence="3">
    <location>
        <begin position="276"/>
        <end position="325"/>
    </location>
</feature>
<feature type="domain" description="CzcB-like barrel-sandwich hybrid" evidence="4">
    <location>
        <begin position="68"/>
        <end position="193"/>
    </location>
</feature>
<dbReference type="Gene3D" id="2.40.50.100">
    <property type="match status" value="1"/>
</dbReference>
<dbReference type="SUPFAM" id="SSF111369">
    <property type="entry name" value="HlyD-like secretion proteins"/>
    <property type="match status" value="1"/>
</dbReference>
<dbReference type="eggNOG" id="COG0845">
    <property type="taxonomic scope" value="Bacteria"/>
</dbReference>
<dbReference type="NCBIfam" id="TIGR01730">
    <property type="entry name" value="RND_mfp"/>
    <property type="match status" value="1"/>
</dbReference>
<dbReference type="Gene3D" id="2.40.420.20">
    <property type="match status" value="1"/>
</dbReference>
<evidence type="ECO:0000256" key="1">
    <source>
        <dbReference type="ARBA" id="ARBA00009477"/>
    </source>
</evidence>
<dbReference type="GO" id="GO:0015562">
    <property type="term" value="F:efflux transmembrane transporter activity"/>
    <property type="evidence" value="ECO:0007669"/>
    <property type="project" value="TreeGrafter"/>
</dbReference>